<dbReference type="InterPro" id="IPR016181">
    <property type="entry name" value="Acyl_CoA_acyltransferase"/>
</dbReference>
<proteinExistence type="predicted"/>
<dbReference type="InterPro" id="IPR000182">
    <property type="entry name" value="GNAT_dom"/>
</dbReference>
<dbReference type="SUPFAM" id="SSF55729">
    <property type="entry name" value="Acyl-CoA N-acyltransferases (Nat)"/>
    <property type="match status" value="1"/>
</dbReference>
<keyword evidence="3" id="KW-1185">Reference proteome</keyword>
<dbReference type="EMBL" id="CM032182">
    <property type="protein sequence ID" value="KAG7097300.1"/>
    <property type="molecule type" value="Genomic_DNA"/>
</dbReference>
<evidence type="ECO:0000313" key="2">
    <source>
        <dbReference type="EMBL" id="KAG7097300.1"/>
    </source>
</evidence>
<feature type="domain" description="N-acetyltransferase" evidence="1">
    <location>
        <begin position="27"/>
        <end position="115"/>
    </location>
</feature>
<comment type="caution">
    <text evidence="2">The sequence shown here is derived from an EMBL/GenBank/DDBJ whole genome shotgun (WGS) entry which is preliminary data.</text>
</comment>
<dbReference type="OrthoDB" id="329272at2759"/>
<gene>
    <name evidence="2" type="ORF">E1B28_004663</name>
</gene>
<reference evidence="2" key="1">
    <citation type="journal article" date="2021" name="Genome Biol. Evol.">
        <title>The assembled and annotated genome of the fairy-ring fungus Marasmius oreades.</title>
        <authorList>
            <person name="Hiltunen M."/>
            <person name="Ament-Velasquez S.L."/>
            <person name="Johannesson H."/>
        </authorList>
    </citation>
    <scope>NUCLEOTIDE SEQUENCE</scope>
    <source>
        <strain evidence="2">03SP1</strain>
    </source>
</reference>
<dbReference type="Proteomes" id="UP001049176">
    <property type="component" value="Chromosome 2"/>
</dbReference>
<accession>A0A9P7UZ19</accession>
<dbReference type="RefSeq" id="XP_043013770.1">
    <property type="nucleotide sequence ID" value="XM_043149166.1"/>
</dbReference>
<dbReference type="KEGG" id="more:E1B28_004663"/>
<evidence type="ECO:0000313" key="3">
    <source>
        <dbReference type="Proteomes" id="UP001049176"/>
    </source>
</evidence>
<dbReference type="GO" id="GO:0016747">
    <property type="term" value="F:acyltransferase activity, transferring groups other than amino-acyl groups"/>
    <property type="evidence" value="ECO:0007669"/>
    <property type="project" value="InterPro"/>
</dbReference>
<dbReference type="Gene3D" id="3.40.630.30">
    <property type="match status" value="1"/>
</dbReference>
<name>A0A9P7UZ19_9AGAR</name>
<evidence type="ECO:0000259" key="1">
    <source>
        <dbReference type="Pfam" id="PF00583"/>
    </source>
</evidence>
<dbReference type="AlphaFoldDB" id="A0A9P7UZ19"/>
<dbReference type="Pfam" id="PF00583">
    <property type="entry name" value="Acetyltransf_1"/>
    <property type="match status" value="1"/>
</dbReference>
<protein>
    <recommendedName>
        <fullName evidence="1">N-acetyltransferase domain-containing protein</fullName>
    </recommendedName>
</protein>
<sequence>MTTVDVPEHEIVIATTEEEIQQCYQVRIDVFHHEQHFPLDVEIDHYDSDPSVKHFLLRLTHSLASIGVIRGTKFLKDNDKYYTYKLSRLAVLKPYRQYKLGSELVHALHDWVRTDAKAAAVAAIDHQGQGQGTSPPPLYVRVIAHSQIPVKGFYEK</sequence>
<dbReference type="GeneID" id="66073739"/>
<organism evidence="2 3">
    <name type="scientific">Marasmius oreades</name>
    <name type="common">fairy-ring Marasmius</name>
    <dbReference type="NCBI Taxonomy" id="181124"/>
    <lineage>
        <taxon>Eukaryota</taxon>
        <taxon>Fungi</taxon>
        <taxon>Dikarya</taxon>
        <taxon>Basidiomycota</taxon>
        <taxon>Agaricomycotina</taxon>
        <taxon>Agaricomycetes</taxon>
        <taxon>Agaricomycetidae</taxon>
        <taxon>Agaricales</taxon>
        <taxon>Marasmiineae</taxon>
        <taxon>Marasmiaceae</taxon>
        <taxon>Marasmius</taxon>
    </lineage>
</organism>